<accession>A0ABX1GDY1</accession>
<dbReference type="Pfam" id="PF08241">
    <property type="entry name" value="Methyltransf_11"/>
    <property type="match status" value="1"/>
</dbReference>
<protein>
    <submittedName>
        <fullName evidence="2">Class I SAM-dependent methyltransferase</fullName>
    </submittedName>
</protein>
<evidence type="ECO:0000313" key="3">
    <source>
        <dbReference type="Proteomes" id="UP000765845"/>
    </source>
</evidence>
<evidence type="ECO:0000313" key="2">
    <source>
        <dbReference type="EMBL" id="NKI17368.1"/>
    </source>
</evidence>
<sequence>MSRWRTQHSPDILHPALREWFRTPVGQTVLQEEQALIVDALSDRSTAGRCLLKLSAIPERCNLEAAFNQRQFNLGNIAQYGFSQVLDAVCDFHQLPIANESQDIVVLHHLLEFVENPHKVLREVERVLVPHGKVVVCGINPWSLLGLRGRLGRLKRSAMWQNHSLSINRINDWLSLLGFESYNARYAFHRLPINRPAYFMNHASLSSQVPLGGVFVLAATKYRAPLTPAADFKKRGQILRHPSLAGATRNVRD</sequence>
<dbReference type="GO" id="GO:0008168">
    <property type="term" value="F:methyltransferase activity"/>
    <property type="evidence" value="ECO:0007669"/>
    <property type="project" value="UniProtKB-KW"/>
</dbReference>
<keyword evidence="3" id="KW-1185">Reference proteome</keyword>
<reference evidence="2 3" key="1">
    <citation type="submission" date="2020-04" db="EMBL/GenBank/DDBJ databases">
        <authorList>
            <person name="Yoon J."/>
        </authorList>
    </citation>
    <scope>NUCLEOTIDE SEQUENCE [LARGE SCALE GENOMIC DNA]</scope>
    <source>
        <strain evidence="2 3">KMU-166</strain>
    </source>
</reference>
<keyword evidence="2" id="KW-0808">Transferase</keyword>
<dbReference type="Proteomes" id="UP000765845">
    <property type="component" value="Unassembled WGS sequence"/>
</dbReference>
<dbReference type="CDD" id="cd02440">
    <property type="entry name" value="AdoMet_MTases"/>
    <property type="match status" value="1"/>
</dbReference>
<evidence type="ECO:0000259" key="1">
    <source>
        <dbReference type="Pfam" id="PF08241"/>
    </source>
</evidence>
<dbReference type="Gene3D" id="3.40.50.150">
    <property type="entry name" value="Vaccinia Virus protein VP39"/>
    <property type="match status" value="1"/>
</dbReference>
<dbReference type="EMBL" id="JAAWWK010000002">
    <property type="protein sequence ID" value="NKI17368.1"/>
    <property type="molecule type" value="Genomic_DNA"/>
</dbReference>
<comment type="caution">
    <text evidence="2">The sequence shown here is derived from an EMBL/GenBank/DDBJ whole genome shotgun (WGS) entry which is preliminary data.</text>
</comment>
<dbReference type="GO" id="GO:0032259">
    <property type="term" value="P:methylation"/>
    <property type="evidence" value="ECO:0007669"/>
    <property type="project" value="UniProtKB-KW"/>
</dbReference>
<organism evidence="2 3">
    <name type="scientific">Spongiibacter thalassae</name>
    <dbReference type="NCBI Taxonomy" id="2721624"/>
    <lineage>
        <taxon>Bacteria</taxon>
        <taxon>Pseudomonadati</taxon>
        <taxon>Pseudomonadota</taxon>
        <taxon>Gammaproteobacteria</taxon>
        <taxon>Cellvibrionales</taxon>
        <taxon>Spongiibacteraceae</taxon>
        <taxon>Spongiibacter</taxon>
    </lineage>
</organism>
<gene>
    <name evidence="2" type="ORF">HCU74_08060</name>
</gene>
<dbReference type="InterPro" id="IPR013216">
    <property type="entry name" value="Methyltransf_11"/>
</dbReference>
<feature type="domain" description="Methyltransferase type 11" evidence="1">
    <location>
        <begin position="88"/>
        <end position="136"/>
    </location>
</feature>
<dbReference type="SUPFAM" id="SSF53335">
    <property type="entry name" value="S-adenosyl-L-methionine-dependent methyltransferases"/>
    <property type="match status" value="1"/>
</dbReference>
<name>A0ABX1GDY1_9GAMM</name>
<proteinExistence type="predicted"/>
<dbReference type="InterPro" id="IPR029063">
    <property type="entry name" value="SAM-dependent_MTases_sf"/>
</dbReference>
<keyword evidence="2" id="KW-0489">Methyltransferase</keyword>
<dbReference type="RefSeq" id="WP_168449868.1">
    <property type="nucleotide sequence ID" value="NZ_JAAWWK010000002.1"/>
</dbReference>